<proteinExistence type="predicted"/>
<dbReference type="CDD" id="cd00090">
    <property type="entry name" value="HTH_ARSR"/>
    <property type="match status" value="1"/>
</dbReference>
<evidence type="ECO:0000259" key="1">
    <source>
        <dbReference type="Pfam" id="PF08279"/>
    </source>
</evidence>
<dbReference type="InterPro" id="IPR013196">
    <property type="entry name" value="HTH_11"/>
</dbReference>
<protein>
    <recommendedName>
        <fullName evidence="1">Helix-turn-helix type 11 domain-containing protein</fullName>
    </recommendedName>
</protein>
<dbReference type="Proteomes" id="UP001342418">
    <property type="component" value="Chromosome"/>
</dbReference>
<feature type="domain" description="Helix-turn-helix type 11" evidence="1">
    <location>
        <begin position="19"/>
        <end position="58"/>
    </location>
</feature>
<dbReference type="InterPro" id="IPR050313">
    <property type="entry name" value="Carb_Metab_HTH_regulators"/>
</dbReference>
<gene>
    <name evidence="2" type="ORF">NTH_01361</name>
</gene>
<accession>A0ABY5MIB5</accession>
<organism evidence="2 3">
    <name type="scientific">Nitratireductor thuwali</name>
    <dbReference type="NCBI Taxonomy" id="2267699"/>
    <lineage>
        <taxon>Bacteria</taxon>
        <taxon>Pseudomonadati</taxon>
        <taxon>Pseudomonadota</taxon>
        <taxon>Alphaproteobacteria</taxon>
        <taxon>Hyphomicrobiales</taxon>
        <taxon>Phyllobacteriaceae</taxon>
        <taxon>Nitratireductor</taxon>
    </lineage>
</organism>
<evidence type="ECO:0000313" key="3">
    <source>
        <dbReference type="Proteomes" id="UP001342418"/>
    </source>
</evidence>
<keyword evidence="3" id="KW-1185">Reference proteome</keyword>
<reference evidence="2 3" key="1">
    <citation type="submission" date="2018-07" db="EMBL/GenBank/DDBJ databases">
        <title>Genome sequence of Nitratireductor thuwali#1536.</title>
        <authorList>
            <person name="Michoud G."/>
            <person name="Merlino G."/>
            <person name="Sefrji F.O."/>
            <person name="Daffonchio D."/>
        </authorList>
    </citation>
    <scope>NUCLEOTIDE SEQUENCE [LARGE SCALE GENOMIC DNA]</scope>
    <source>
        <strain evidence="3">Nit1536</strain>
    </source>
</reference>
<evidence type="ECO:0000313" key="2">
    <source>
        <dbReference type="EMBL" id="UUP16911.1"/>
    </source>
</evidence>
<dbReference type="InterPro" id="IPR036388">
    <property type="entry name" value="WH-like_DNA-bd_sf"/>
</dbReference>
<dbReference type="PANTHER" id="PTHR30363">
    <property type="entry name" value="HTH-TYPE TRANSCRIPTIONAL REGULATOR SRLR-RELATED"/>
    <property type="match status" value="1"/>
</dbReference>
<dbReference type="Pfam" id="PF08279">
    <property type="entry name" value="HTH_11"/>
    <property type="match status" value="1"/>
</dbReference>
<dbReference type="RefSeq" id="WP_338529298.1">
    <property type="nucleotide sequence ID" value="NZ_CP030941.1"/>
</dbReference>
<sequence>MQTDPRIEQTHEQAQGGERILFVLKTKGAMTAQHLASRLGVSVVAVRKQLARLESEGMTTYREMTEGRGRPERLWRLTPEGHERFPDSHSELTLELISAVRSVFGEAGLDRLIAAREETARKLYGDAIPHGESLESRVETLARLRQREGYMAEVTDLGDGALLLAENHCPICAAATACQGFCRSELAVFRAVLGDSVSVTRTDHVLAGARRCAYRIEPASGKGTAN</sequence>
<dbReference type="SUPFAM" id="SSF46785">
    <property type="entry name" value="Winged helix' DNA-binding domain"/>
    <property type="match status" value="1"/>
</dbReference>
<dbReference type="InterPro" id="IPR036390">
    <property type="entry name" value="WH_DNA-bd_sf"/>
</dbReference>
<dbReference type="EMBL" id="CP030941">
    <property type="protein sequence ID" value="UUP16911.1"/>
    <property type="molecule type" value="Genomic_DNA"/>
</dbReference>
<dbReference type="InterPro" id="IPR011991">
    <property type="entry name" value="ArsR-like_HTH"/>
</dbReference>
<dbReference type="Gene3D" id="1.10.10.10">
    <property type="entry name" value="Winged helix-like DNA-binding domain superfamily/Winged helix DNA-binding domain"/>
    <property type="match status" value="1"/>
</dbReference>
<name>A0ABY5MIB5_9HYPH</name>
<dbReference type="PANTHER" id="PTHR30363:SF28">
    <property type="entry name" value="TRANSCRIPTIONAL REGULATORY PROTEIN-RELATED"/>
    <property type="match status" value="1"/>
</dbReference>